<gene>
    <name evidence="5" type="ORF">ML462_01105</name>
</gene>
<dbReference type="Gene3D" id="1.10.443.10">
    <property type="entry name" value="Intergrase catalytic core"/>
    <property type="match status" value="1"/>
</dbReference>
<dbReference type="GO" id="GO:0003677">
    <property type="term" value="F:DNA binding"/>
    <property type="evidence" value="ECO:0007669"/>
    <property type="project" value="UniProtKB-KW"/>
</dbReference>
<dbReference type="GO" id="GO:0006310">
    <property type="term" value="P:DNA recombination"/>
    <property type="evidence" value="ECO:0007669"/>
    <property type="project" value="UniProtKB-KW"/>
</dbReference>
<reference evidence="5" key="1">
    <citation type="submission" date="2022-03" db="EMBL/GenBank/DDBJ databases">
        <title>Gramella crocea sp. nov., isolated from activated sludge of a seafood processing plant.</title>
        <authorList>
            <person name="Zhang X."/>
        </authorList>
    </citation>
    <scope>NUCLEOTIDE SEQUENCE</scope>
    <source>
        <strain evidence="5">YJ019</strain>
    </source>
</reference>
<dbReference type="Pfam" id="PF17293">
    <property type="entry name" value="Arm-DNA-bind_5"/>
    <property type="match status" value="1"/>
</dbReference>
<dbReference type="InterPro" id="IPR011010">
    <property type="entry name" value="DNA_brk_join_enz"/>
</dbReference>
<dbReference type="Gene3D" id="1.10.150.130">
    <property type="match status" value="1"/>
</dbReference>
<sequence length="423" mass="48788">MGSISVRLRAGKEGKQNIYLHFNYGRKRQYRFATGLSLKDKKHWNADSNSVKNVKGEPDSQNINSKLSLLISKGNKLLSELEDSGSPIDNLILKKHLKKIKEKGSSSIRKKVPLLTEHYDWFNDHFSVHPRPKTQKPLAKSTLKPYKNTLRIIKDYEKQLGIKFTFEHITLEFHHDFISYLQKEGFTSNYIGTQIKNIKTIMHDAYERGLHTNVDYQKSGFTKPKEEVNHIYLNMKELTAIKNLKLKNRPKLDIARDLFIIASMTGLRVSDFNNLNTSNIEAHKGIRFLRVKTQKTGKIVLIPLHPFVEEILKKRNGEFPPSMPDQHINEALKSIARKAKLKDEVIIKKTIGGKQVETTYKKHELVTNHTARRSFCTNAYKADMPVVDIMAISGHTSEKVFYNYIKATSLERLEKISSHSFFN</sequence>
<keyword evidence="6" id="KW-1185">Reference proteome</keyword>
<name>A0A9X2A9J4_9FLAO</name>
<dbReference type="Proteomes" id="UP001139226">
    <property type="component" value="Unassembled WGS sequence"/>
</dbReference>
<comment type="caution">
    <text evidence="5">The sequence shown here is derived from an EMBL/GenBank/DDBJ whole genome shotgun (WGS) entry which is preliminary data.</text>
</comment>
<feature type="domain" description="Tyr recombinase" evidence="4">
    <location>
        <begin position="233"/>
        <end position="418"/>
    </location>
</feature>
<evidence type="ECO:0000259" key="4">
    <source>
        <dbReference type="PROSITE" id="PS51898"/>
    </source>
</evidence>
<evidence type="ECO:0000256" key="3">
    <source>
        <dbReference type="ARBA" id="ARBA00023172"/>
    </source>
</evidence>
<dbReference type="InterPro" id="IPR013762">
    <property type="entry name" value="Integrase-like_cat_sf"/>
</dbReference>
<evidence type="ECO:0000256" key="1">
    <source>
        <dbReference type="ARBA" id="ARBA00008857"/>
    </source>
</evidence>
<comment type="similarity">
    <text evidence="1">Belongs to the 'phage' integrase family.</text>
</comment>
<dbReference type="Pfam" id="PF13102">
    <property type="entry name" value="Phage_int_SAM_5"/>
    <property type="match status" value="1"/>
</dbReference>
<evidence type="ECO:0000256" key="2">
    <source>
        <dbReference type="ARBA" id="ARBA00023125"/>
    </source>
</evidence>
<protein>
    <submittedName>
        <fullName evidence="5">Site-specific integrase</fullName>
    </submittedName>
</protein>
<evidence type="ECO:0000313" key="5">
    <source>
        <dbReference type="EMBL" id="MCH4821757.1"/>
    </source>
</evidence>
<dbReference type="InterPro" id="IPR050090">
    <property type="entry name" value="Tyrosine_recombinase_XerCD"/>
</dbReference>
<evidence type="ECO:0000313" key="6">
    <source>
        <dbReference type="Proteomes" id="UP001139226"/>
    </source>
</evidence>
<dbReference type="InterPro" id="IPR035386">
    <property type="entry name" value="Arm-DNA-bind_5"/>
</dbReference>
<dbReference type="InterPro" id="IPR010998">
    <property type="entry name" value="Integrase_recombinase_N"/>
</dbReference>
<dbReference type="PROSITE" id="PS51898">
    <property type="entry name" value="TYR_RECOMBINASE"/>
    <property type="match status" value="1"/>
</dbReference>
<dbReference type="AlphaFoldDB" id="A0A9X2A9J4"/>
<dbReference type="InterPro" id="IPR025269">
    <property type="entry name" value="SAM-like_dom"/>
</dbReference>
<dbReference type="InterPro" id="IPR002104">
    <property type="entry name" value="Integrase_catalytic"/>
</dbReference>
<dbReference type="EMBL" id="JAKVTV010000001">
    <property type="protein sequence ID" value="MCH4821757.1"/>
    <property type="molecule type" value="Genomic_DNA"/>
</dbReference>
<dbReference type="SUPFAM" id="SSF56349">
    <property type="entry name" value="DNA breaking-rejoining enzymes"/>
    <property type="match status" value="1"/>
</dbReference>
<organism evidence="5 6">
    <name type="scientific">Christiangramia lutea</name>
    <dbReference type="NCBI Taxonomy" id="1607951"/>
    <lineage>
        <taxon>Bacteria</taxon>
        <taxon>Pseudomonadati</taxon>
        <taxon>Bacteroidota</taxon>
        <taxon>Flavobacteriia</taxon>
        <taxon>Flavobacteriales</taxon>
        <taxon>Flavobacteriaceae</taxon>
        <taxon>Christiangramia</taxon>
    </lineage>
</organism>
<dbReference type="Pfam" id="PF00589">
    <property type="entry name" value="Phage_integrase"/>
    <property type="match status" value="1"/>
</dbReference>
<dbReference type="PANTHER" id="PTHR30349">
    <property type="entry name" value="PHAGE INTEGRASE-RELATED"/>
    <property type="match status" value="1"/>
</dbReference>
<proteinExistence type="inferred from homology"/>
<dbReference type="GO" id="GO:0015074">
    <property type="term" value="P:DNA integration"/>
    <property type="evidence" value="ECO:0007669"/>
    <property type="project" value="InterPro"/>
</dbReference>
<dbReference type="PANTHER" id="PTHR30349:SF64">
    <property type="entry name" value="PROPHAGE INTEGRASE INTD-RELATED"/>
    <property type="match status" value="1"/>
</dbReference>
<keyword evidence="3" id="KW-0233">DNA recombination</keyword>
<keyword evidence="2" id="KW-0238">DNA-binding</keyword>
<dbReference type="CDD" id="cd01185">
    <property type="entry name" value="INTN1_C_like"/>
    <property type="match status" value="1"/>
</dbReference>
<dbReference type="RefSeq" id="WP_240711887.1">
    <property type="nucleotide sequence ID" value="NZ_JAKVTV010000001.1"/>
</dbReference>
<accession>A0A9X2A9J4</accession>